<dbReference type="InterPro" id="IPR011434">
    <property type="entry name" value="Ltp-like_HTH"/>
</dbReference>
<keyword evidence="2" id="KW-0472">Membrane</keyword>
<feature type="transmembrane region" description="Helical" evidence="2">
    <location>
        <begin position="35"/>
        <end position="54"/>
    </location>
</feature>
<organism evidence="4 5">
    <name type="scientific">Corynebacterium uterequi</name>
    <dbReference type="NCBI Taxonomy" id="1072256"/>
    <lineage>
        <taxon>Bacteria</taxon>
        <taxon>Bacillati</taxon>
        <taxon>Actinomycetota</taxon>
        <taxon>Actinomycetes</taxon>
        <taxon>Mycobacteriales</taxon>
        <taxon>Corynebacteriaceae</taxon>
        <taxon>Corynebacterium</taxon>
    </lineage>
</organism>
<keyword evidence="2" id="KW-0812">Transmembrane</keyword>
<keyword evidence="2" id="KW-1133">Transmembrane helix</keyword>
<sequence>MSTPAQPTNSQPTPEGFVPEGYVLKKKKRGGCAKVALILVAIVLGLGILGAIFGGGDTEGSSESAADGAAQLVDGDAAADDSAKDEASADVPQEHRNALRQADVYANTMHMSYAGIYDQLTSEYGGQFSAEAAQYAVDNVETDWNANALEKAKTYVEDMAMSPAAVYDQLVSEYGEQFTPEQAQYAVDNL</sequence>
<evidence type="ECO:0000313" key="5">
    <source>
        <dbReference type="Proteomes" id="UP000035548"/>
    </source>
</evidence>
<dbReference type="RefSeq" id="WP_144412248.1">
    <property type="nucleotide sequence ID" value="NZ_CP011546.1"/>
</dbReference>
<dbReference type="InterPro" id="IPR036388">
    <property type="entry name" value="WH-like_DNA-bd_sf"/>
</dbReference>
<dbReference type="EMBL" id="CP011546">
    <property type="protein sequence ID" value="AKK10725.1"/>
    <property type="molecule type" value="Genomic_DNA"/>
</dbReference>
<reference evidence="5" key="2">
    <citation type="submission" date="2015-05" db="EMBL/GenBank/DDBJ databases">
        <title>Complete genome sequence of Corynebacterium uterequi DSM 45634, isolated from the uterus of a maiden mare.</title>
        <authorList>
            <person name="Ruckert C."/>
            <person name="Albersmeier A."/>
            <person name="Winkler A."/>
            <person name="Tauch A."/>
        </authorList>
    </citation>
    <scope>NUCLEOTIDE SEQUENCE [LARGE SCALE GENOMIC DNA]</scope>
    <source>
        <strain evidence="5">DSM 45634</strain>
    </source>
</reference>
<accession>A0A0G3HDF5</accession>
<evidence type="ECO:0000313" key="4">
    <source>
        <dbReference type="EMBL" id="AKK10725.1"/>
    </source>
</evidence>
<feature type="domain" description="Putative host cell surface-exposed lipoprotein Ltp-like HTH region" evidence="3">
    <location>
        <begin position="143"/>
        <end position="190"/>
    </location>
</feature>
<name>A0A0G3HDF5_9CORY</name>
<dbReference type="Pfam" id="PF07553">
    <property type="entry name" value="Lipoprotein_Ltp"/>
    <property type="match status" value="2"/>
</dbReference>
<dbReference type="AlphaFoldDB" id="A0A0G3HDF5"/>
<evidence type="ECO:0000256" key="2">
    <source>
        <dbReference type="SAM" id="Phobius"/>
    </source>
</evidence>
<dbReference type="STRING" id="1072256.CUTER_03585"/>
<evidence type="ECO:0000256" key="1">
    <source>
        <dbReference type="SAM" id="MobiDB-lite"/>
    </source>
</evidence>
<evidence type="ECO:0000259" key="3">
    <source>
        <dbReference type="Pfam" id="PF07553"/>
    </source>
</evidence>
<proteinExistence type="predicted"/>
<feature type="compositionally biased region" description="Basic and acidic residues" evidence="1">
    <location>
        <begin position="81"/>
        <end position="96"/>
    </location>
</feature>
<reference evidence="4 5" key="1">
    <citation type="journal article" date="2015" name="Genome Announc.">
        <title>Virulence Factor Genes Detected in the Complete Genome Sequence of Corynebacterium uterequi DSM 45634, Isolated from the Uterus of a Maiden Mare.</title>
        <authorList>
            <person name="Ruckert C."/>
            <person name="Kriete M."/>
            <person name="Jaenicke S."/>
            <person name="Winkler A."/>
            <person name="Tauch A."/>
        </authorList>
    </citation>
    <scope>NUCLEOTIDE SEQUENCE [LARGE SCALE GENOMIC DNA]</scope>
    <source>
        <strain evidence="4 5">DSM 45634</strain>
    </source>
</reference>
<dbReference type="PATRIC" id="fig|1072256.5.peg.712"/>
<gene>
    <name evidence="4" type="ORF">CUTER_03585</name>
</gene>
<keyword evidence="5" id="KW-1185">Reference proteome</keyword>
<protein>
    <submittedName>
        <fullName evidence="4">Putative DUF1535 family protein</fullName>
    </submittedName>
</protein>
<feature type="domain" description="Putative host cell surface-exposed lipoprotein Ltp-like HTH region" evidence="3">
    <location>
        <begin position="94"/>
        <end position="140"/>
    </location>
</feature>
<dbReference type="Gene3D" id="1.10.10.10">
    <property type="entry name" value="Winged helix-like DNA-binding domain superfamily/Winged helix DNA-binding domain"/>
    <property type="match status" value="2"/>
</dbReference>
<dbReference type="OrthoDB" id="2004788at2"/>
<dbReference type="Proteomes" id="UP000035548">
    <property type="component" value="Chromosome"/>
</dbReference>
<feature type="region of interest" description="Disordered" evidence="1">
    <location>
        <begin position="75"/>
        <end position="96"/>
    </location>
</feature>
<dbReference type="KEGG" id="cut:CUTER_03585"/>